<evidence type="ECO:0000313" key="2">
    <source>
        <dbReference type="EMBL" id="HJC14455.1"/>
    </source>
</evidence>
<keyword evidence="2" id="KW-0675">Receptor</keyword>
<dbReference type="InterPro" id="IPR000157">
    <property type="entry name" value="TIR_dom"/>
</dbReference>
<dbReference type="PROSITE" id="PS50104">
    <property type="entry name" value="TIR"/>
    <property type="match status" value="1"/>
</dbReference>
<comment type="caution">
    <text evidence="2">The sequence shown here is derived from an EMBL/GenBank/DDBJ whole genome shotgun (WGS) entry which is preliminary data.</text>
</comment>
<reference evidence="2" key="1">
    <citation type="journal article" date="2021" name="PeerJ">
        <title>Extensive microbial diversity within the chicken gut microbiome revealed by metagenomics and culture.</title>
        <authorList>
            <person name="Gilroy R."/>
            <person name="Ravi A."/>
            <person name="Getino M."/>
            <person name="Pursley I."/>
            <person name="Horton D.L."/>
            <person name="Alikhan N.F."/>
            <person name="Baker D."/>
            <person name="Gharbi K."/>
            <person name="Hall N."/>
            <person name="Watson M."/>
            <person name="Adriaenssens E.M."/>
            <person name="Foster-Nyarko E."/>
            <person name="Jarju S."/>
            <person name="Secka A."/>
            <person name="Antonio M."/>
            <person name="Oren A."/>
            <person name="Chaudhuri R.R."/>
            <person name="La Ragione R."/>
            <person name="Hildebrand F."/>
            <person name="Pallen M.J."/>
        </authorList>
    </citation>
    <scope>NUCLEOTIDE SEQUENCE</scope>
    <source>
        <strain evidence="2">CHK185-5351</strain>
    </source>
</reference>
<accession>A0A9D2SLE4</accession>
<protein>
    <submittedName>
        <fullName evidence="2">Toll/interleukin-1 receptor domain-containing protein</fullName>
    </submittedName>
</protein>
<feature type="domain" description="TIR" evidence="1">
    <location>
        <begin position="1"/>
        <end position="122"/>
    </location>
</feature>
<name>A0A9D2SLE4_9FIRM</name>
<reference evidence="2" key="2">
    <citation type="submission" date="2021-04" db="EMBL/GenBank/DDBJ databases">
        <authorList>
            <person name="Gilroy R."/>
        </authorList>
    </citation>
    <scope>NUCLEOTIDE SEQUENCE</scope>
    <source>
        <strain evidence="2">CHK185-5351</strain>
    </source>
</reference>
<dbReference type="Gene3D" id="3.40.50.10140">
    <property type="entry name" value="Toll/interleukin-1 receptor homology (TIR) domain"/>
    <property type="match status" value="1"/>
</dbReference>
<dbReference type="GO" id="GO:0007165">
    <property type="term" value="P:signal transduction"/>
    <property type="evidence" value="ECO:0007669"/>
    <property type="project" value="InterPro"/>
</dbReference>
<evidence type="ECO:0000313" key="3">
    <source>
        <dbReference type="Proteomes" id="UP000823849"/>
    </source>
</evidence>
<dbReference type="Pfam" id="PF13676">
    <property type="entry name" value="TIR_2"/>
    <property type="match status" value="1"/>
</dbReference>
<dbReference type="SUPFAM" id="SSF52200">
    <property type="entry name" value="Toll/Interleukin receptor TIR domain"/>
    <property type="match status" value="1"/>
</dbReference>
<sequence length="687" mass="80204">MGRKIFISYSHQDHVCAQGIARFLLRQNYDVWIDVERIVSGQKWAADINEALQTADTVFAVISKNSVRRTEVLREISEAIKRSEEEEDFRIIFVVIGNVHPSWFVSGDREVEEKIIQYLEAVQFVQLDARGTISIASMQNILRALNGKMIYSGGIDFSKSSDYIYEAGMPEKVYDNAAENSFYRVHSSDLAPSTAFPFALDNQWLPDEIISSDSELRGQFLKYGFESENVQKHLEKFQMKNLYLSLMHTRQIILNRASILNSRSLQGFYCDDHGYEDKEKEAFASLLQNGSIIVFLYGDNELTPYISKLPQYSTMRHSVEAWNDLCTHVSMYCIRENWETPVDRHKQEFVKHCTTLAFNTETNEMLAECFGFDTAEKQEFYTILKEIEMTVFLQTHIIGTGHRSTVEGYSRSSFYKSFIVTEKSKEHPDPVLNCIFDENKPFHEELKKIIDVYYNSIFTNYFNCTAQIPSNIRPEDTFIHQLYLKHGIKEVGPDELEYAFSEFFKNQSIFQTIREIGDDFYIDEWDMERIVAYRKGLHWREYIELMEYITNRSTYWEVDFSEIEKLIELFVNSVKECKNMHSDTKECTFTPAYTFRICIGSKVLDVVCNERVRKLKTYPGIFFAKNQNSMTIQFMIGDSTSQKNRISDSIFPPLKIFDGKTNFMGGNAYFEEISNFLTDQCGFMWIY</sequence>
<dbReference type="AlphaFoldDB" id="A0A9D2SLE4"/>
<dbReference type="Proteomes" id="UP000823849">
    <property type="component" value="Unassembled WGS sequence"/>
</dbReference>
<organism evidence="2 3">
    <name type="scientific">Candidatus Fusicatenibacter intestinigallinarum</name>
    <dbReference type="NCBI Taxonomy" id="2838598"/>
    <lineage>
        <taxon>Bacteria</taxon>
        <taxon>Bacillati</taxon>
        <taxon>Bacillota</taxon>
        <taxon>Clostridia</taxon>
        <taxon>Lachnospirales</taxon>
        <taxon>Lachnospiraceae</taxon>
        <taxon>Fusicatenibacter</taxon>
    </lineage>
</organism>
<proteinExistence type="predicted"/>
<gene>
    <name evidence="2" type="ORF">H9705_01325</name>
</gene>
<evidence type="ECO:0000259" key="1">
    <source>
        <dbReference type="PROSITE" id="PS50104"/>
    </source>
</evidence>
<dbReference type="EMBL" id="DWWU01000006">
    <property type="protein sequence ID" value="HJC14455.1"/>
    <property type="molecule type" value="Genomic_DNA"/>
</dbReference>
<dbReference type="InterPro" id="IPR035897">
    <property type="entry name" value="Toll_tir_struct_dom_sf"/>
</dbReference>